<evidence type="ECO:0008006" key="5">
    <source>
        <dbReference type="Google" id="ProtNLM"/>
    </source>
</evidence>
<comment type="caution">
    <text evidence="3">The sequence shown here is derived from an EMBL/GenBank/DDBJ whole genome shotgun (WGS) entry which is preliminary data.</text>
</comment>
<dbReference type="Proteomes" id="UP000240978">
    <property type="component" value="Unassembled WGS sequence"/>
</dbReference>
<dbReference type="EMBL" id="PYGK01000003">
    <property type="protein sequence ID" value="PSL33604.1"/>
    <property type="molecule type" value="Genomic_DNA"/>
</dbReference>
<evidence type="ECO:0000256" key="1">
    <source>
        <dbReference type="SAM" id="MobiDB-lite"/>
    </source>
</evidence>
<evidence type="ECO:0000313" key="3">
    <source>
        <dbReference type="EMBL" id="PSL33604.1"/>
    </source>
</evidence>
<dbReference type="AlphaFoldDB" id="A0A2P8GHZ8"/>
<protein>
    <recommendedName>
        <fullName evidence="5">Glycosyl hydrolase family 88</fullName>
    </recommendedName>
</protein>
<evidence type="ECO:0000256" key="2">
    <source>
        <dbReference type="SAM" id="SignalP"/>
    </source>
</evidence>
<keyword evidence="4" id="KW-1185">Reference proteome</keyword>
<feature type="chain" id="PRO_5015173921" description="Glycosyl hydrolase family 88" evidence="2">
    <location>
        <begin position="21"/>
        <end position="159"/>
    </location>
</feature>
<dbReference type="RefSeq" id="WP_245901589.1">
    <property type="nucleotide sequence ID" value="NZ_PYGK01000003.1"/>
</dbReference>
<accession>A0A2P8GHZ8</accession>
<feature type="signal peptide" evidence="2">
    <location>
        <begin position="1"/>
        <end position="20"/>
    </location>
</feature>
<sequence>MKNIAIIPLLMIGLSYTATGQVKKKQKAPQVPQFTGNRAPLYQKPYIELPLGAIAPQGWLKTMLVNQKEGATGQLDKLYPLVMGPRNGWLGGDGDQWERGPYWIDGLLPLAYILKDTMLIARVKPWVEWTIKSQQPDGYFGPSRDYPYEPGIQRDNSRD</sequence>
<evidence type="ECO:0000313" key="4">
    <source>
        <dbReference type="Proteomes" id="UP000240978"/>
    </source>
</evidence>
<proteinExistence type="predicted"/>
<feature type="region of interest" description="Disordered" evidence="1">
    <location>
        <begin position="138"/>
        <end position="159"/>
    </location>
</feature>
<name>A0A2P8GHZ8_9BACT</name>
<gene>
    <name evidence="3" type="ORF">CLV42_103587</name>
</gene>
<reference evidence="3 4" key="1">
    <citation type="submission" date="2018-03" db="EMBL/GenBank/DDBJ databases">
        <title>Genomic Encyclopedia of Archaeal and Bacterial Type Strains, Phase II (KMG-II): from individual species to whole genera.</title>
        <authorList>
            <person name="Goeker M."/>
        </authorList>
    </citation>
    <scope>NUCLEOTIDE SEQUENCE [LARGE SCALE GENOMIC DNA]</scope>
    <source>
        <strain evidence="3 4">DSM 18107</strain>
    </source>
</reference>
<keyword evidence="2" id="KW-0732">Signal</keyword>
<organism evidence="3 4">
    <name type="scientific">Chitinophaga ginsengisoli</name>
    <dbReference type="NCBI Taxonomy" id="363837"/>
    <lineage>
        <taxon>Bacteria</taxon>
        <taxon>Pseudomonadati</taxon>
        <taxon>Bacteroidota</taxon>
        <taxon>Chitinophagia</taxon>
        <taxon>Chitinophagales</taxon>
        <taxon>Chitinophagaceae</taxon>
        <taxon>Chitinophaga</taxon>
    </lineage>
</organism>